<feature type="region of interest" description="Disordered" evidence="1">
    <location>
        <begin position="80"/>
        <end position="99"/>
    </location>
</feature>
<evidence type="ECO:0000313" key="2">
    <source>
        <dbReference type="EMBL" id="CAD7281198.1"/>
    </source>
</evidence>
<protein>
    <submittedName>
        <fullName evidence="2">Uncharacterized protein</fullName>
    </submittedName>
</protein>
<dbReference type="EMBL" id="OA884720">
    <property type="protein sequence ID" value="CAD7281198.1"/>
    <property type="molecule type" value="Genomic_DNA"/>
</dbReference>
<keyword evidence="3" id="KW-1185">Reference proteome</keyword>
<dbReference type="EMBL" id="CAJPEX010002683">
    <property type="protein sequence ID" value="CAG0921350.1"/>
    <property type="molecule type" value="Genomic_DNA"/>
</dbReference>
<dbReference type="Proteomes" id="UP000678499">
    <property type="component" value="Unassembled WGS sequence"/>
</dbReference>
<reference evidence="2" key="1">
    <citation type="submission" date="2020-11" db="EMBL/GenBank/DDBJ databases">
        <authorList>
            <person name="Tran Van P."/>
        </authorList>
    </citation>
    <scope>NUCLEOTIDE SEQUENCE</scope>
</reference>
<feature type="compositionally biased region" description="Low complexity" evidence="1">
    <location>
        <begin position="30"/>
        <end position="43"/>
    </location>
</feature>
<evidence type="ECO:0000313" key="3">
    <source>
        <dbReference type="Proteomes" id="UP000678499"/>
    </source>
</evidence>
<dbReference type="AlphaFoldDB" id="A0A7R9BV49"/>
<gene>
    <name evidence="2" type="ORF">NMOB1V02_LOCUS8849</name>
</gene>
<evidence type="ECO:0000256" key="1">
    <source>
        <dbReference type="SAM" id="MobiDB-lite"/>
    </source>
</evidence>
<accession>A0A7R9BV49</accession>
<organism evidence="2">
    <name type="scientific">Notodromas monacha</name>
    <dbReference type="NCBI Taxonomy" id="399045"/>
    <lineage>
        <taxon>Eukaryota</taxon>
        <taxon>Metazoa</taxon>
        <taxon>Ecdysozoa</taxon>
        <taxon>Arthropoda</taxon>
        <taxon>Crustacea</taxon>
        <taxon>Oligostraca</taxon>
        <taxon>Ostracoda</taxon>
        <taxon>Podocopa</taxon>
        <taxon>Podocopida</taxon>
        <taxon>Cypridocopina</taxon>
        <taxon>Cypridoidea</taxon>
        <taxon>Cyprididae</taxon>
        <taxon>Notodromas</taxon>
    </lineage>
</organism>
<feature type="compositionally biased region" description="Basic and acidic residues" evidence="1">
    <location>
        <begin position="44"/>
        <end position="61"/>
    </location>
</feature>
<sequence>MKPRMKRKLLEIEDNFEAGPSHSEYTSAHPSVKSPSKVRSSTSSEERFDDGSQSKRAKVEDPLENAKLLHLEEICEEINPRPRKARKAQQRLSQRESRNFSPTKEGLENLFQACNSAQNYDADHFLSKVPKIGGFSILDQFRLPAIRLFTIAANALRRRDLRNLRLLLNTLTNKWNYSSGRATDMIFYISQYLYLRDGFDTVANDLLILGSMKNTQQARYYLVEAARQYLTNDSPESAQAALLKFMSYEKLLHDSSTIRSEAAVLRLITAAKLLIKFKSGFPGMVASDVRVLLDRTSGTISSQSSDNRQSSLRTFEDCFDIDEAESLEDAMKDLILSFAKSPEEFPGAPFDSVVHVALNYSSENLIGPLMKLCAKGLLSCHSMLAMRRKAEEYALENPEEAQEQVENLTSYINNSCPLEPFTITDVDQALMDCGWDPSDEVRAERNFSVIIQHMIHLTQDGNKQAWRRFWTQVLEFRDLLESEYFGKFQGSVFKLECVMKRGNVEKTGAVKKFWKFFKTDELCFQSLDHAENKFGKLKKRHREKLALLLEKKE</sequence>
<proteinExistence type="predicted"/>
<feature type="region of interest" description="Disordered" evidence="1">
    <location>
        <begin position="12"/>
        <end position="61"/>
    </location>
</feature>
<name>A0A7R9BV49_9CRUS</name>